<evidence type="ECO:0000313" key="1">
    <source>
        <dbReference type="EMBL" id="GMH09311.1"/>
    </source>
</evidence>
<reference evidence="1" key="1">
    <citation type="submission" date="2023-05" db="EMBL/GenBank/DDBJ databases">
        <title>Nepenthes gracilis genome sequencing.</title>
        <authorList>
            <person name="Fukushima K."/>
        </authorList>
    </citation>
    <scope>NUCLEOTIDE SEQUENCE</scope>
    <source>
        <strain evidence="1">SING2019-196</strain>
    </source>
</reference>
<evidence type="ECO:0000313" key="2">
    <source>
        <dbReference type="Proteomes" id="UP001279734"/>
    </source>
</evidence>
<comment type="caution">
    <text evidence="1">The sequence shown here is derived from an EMBL/GenBank/DDBJ whole genome shotgun (WGS) entry which is preliminary data.</text>
</comment>
<sequence>MVWRQHAAARQIFNLKGDNGSTMIRIGFEGSASVAKGGFGGVKTGTRARTRSALMNQLFCFITTQSNRKRVRDLELQEPLSIHF</sequence>
<accession>A0AAD3SEK7</accession>
<dbReference type="Proteomes" id="UP001279734">
    <property type="component" value="Unassembled WGS sequence"/>
</dbReference>
<gene>
    <name evidence="1" type="ORF">Nepgr_011152</name>
</gene>
<name>A0AAD3SEK7_NEPGR</name>
<protein>
    <submittedName>
        <fullName evidence="1">Uncharacterized protein</fullName>
    </submittedName>
</protein>
<keyword evidence="2" id="KW-1185">Reference proteome</keyword>
<dbReference type="AlphaFoldDB" id="A0AAD3SEK7"/>
<organism evidence="1 2">
    <name type="scientific">Nepenthes gracilis</name>
    <name type="common">Slender pitcher plant</name>
    <dbReference type="NCBI Taxonomy" id="150966"/>
    <lineage>
        <taxon>Eukaryota</taxon>
        <taxon>Viridiplantae</taxon>
        <taxon>Streptophyta</taxon>
        <taxon>Embryophyta</taxon>
        <taxon>Tracheophyta</taxon>
        <taxon>Spermatophyta</taxon>
        <taxon>Magnoliopsida</taxon>
        <taxon>eudicotyledons</taxon>
        <taxon>Gunneridae</taxon>
        <taxon>Pentapetalae</taxon>
        <taxon>Caryophyllales</taxon>
        <taxon>Nepenthaceae</taxon>
        <taxon>Nepenthes</taxon>
    </lineage>
</organism>
<dbReference type="EMBL" id="BSYO01000009">
    <property type="protein sequence ID" value="GMH09311.1"/>
    <property type="molecule type" value="Genomic_DNA"/>
</dbReference>
<proteinExistence type="predicted"/>